<name>A0A3S9YB90_9ACTN</name>
<evidence type="ECO:0000313" key="3">
    <source>
        <dbReference type="Proteomes" id="UP000275579"/>
    </source>
</evidence>
<dbReference type="RefSeq" id="WP_127151301.1">
    <property type="nucleotide sequence ID" value="NZ_CP029042.1"/>
</dbReference>
<evidence type="ECO:0000313" key="2">
    <source>
        <dbReference type="EMBL" id="AZS72210.1"/>
    </source>
</evidence>
<reference evidence="2 3" key="1">
    <citation type="submission" date="2018-04" db="EMBL/GenBank/DDBJ databases">
        <title>Complete genome sequences of Streptomyces lydicus strain WYEC and characterization of antagonistic properties of biological control agents.</title>
        <authorList>
            <person name="Mariita R.M."/>
            <person name="Sello J.K."/>
        </authorList>
    </citation>
    <scope>NUCLEOTIDE SEQUENCE [LARGE SCALE GENOMIC DNA]</scope>
    <source>
        <strain evidence="2 3">WYEC 108</strain>
    </source>
</reference>
<keyword evidence="1" id="KW-0812">Transmembrane</keyword>
<dbReference type="AlphaFoldDB" id="A0A3S9YB90"/>
<feature type="transmembrane region" description="Helical" evidence="1">
    <location>
        <begin position="100"/>
        <end position="118"/>
    </location>
</feature>
<keyword evidence="1" id="KW-0472">Membrane</keyword>
<accession>A0A3S9YB90</accession>
<evidence type="ECO:0000256" key="1">
    <source>
        <dbReference type="SAM" id="Phobius"/>
    </source>
</evidence>
<organism evidence="2 3">
    <name type="scientific">Streptomyces lydicus</name>
    <dbReference type="NCBI Taxonomy" id="47763"/>
    <lineage>
        <taxon>Bacteria</taxon>
        <taxon>Bacillati</taxon>
        <taxon>Actinomycetota</taxon>
        <taxon>Actinomycetes</taxon>
        <taxon>Kitasatosporales</taxon>
        <taxon>Streptomycetaceae</taxon>
        <taxon>Streptomyces</taxon>
    </lineage>
</organism>
<dbReference type="EMBL" id="CP029042">
    <property type="protein sequence ID" value="AZS72210.1"/>
    <property type="molecule type" value="Genomic_DNA"/>
</dbReference>
<proteinExistence type="predicted"/>
<gene>
    <name evidence="2" type="ORF">DDE74_15710</name>
</gene>
<feature type="transmembrane region" description="Helical" evidence="1">
    <location>
        <begin position="62"/>
        <end position="80"/>
    </location>
</feature>
<protein>
    <submittedName>
        <fullName evidence="2">Uncharacterized protein</fullName>
    </submittedName>
</protein>
<keyword evidence="1" id="KW-1133">Transmembrane helix</keyword>
<feature type="transmembrane region" description="Helical" evidence="1">
    <location>
        <begin position="124"/>
        <end position="145"/>
    </location>
</feature>
<sequence length="170" mass="19037">MTMTTTVDAEQAWQDLQRIRVPQERVYDEIERTAHDDAGATYTTAALMWTFLAVSGLDLPRWAFWLALTAYLTVLATLGVVHNRRTRMRLHRSRHSWRSFATFFAGAAVTLVAIVLSGRLVDWLALPFGSLIQATLSAGTFVLFVGPANRWAISTLRDRGGRATDGRTVR</sequence>
<dbReference type="Proteomes" id="UP000275579">
    <property type="component" value="Chromosome"/>
</dbReference>